<dbReference type="Pfam" id="PF11003">
    <property type="entry name" value="DUF2842"/>
    <property type="match status" value="1"/>
</dbReference>
<keyword evidence="1" id="KW-1133">Transmembrane helix</keyword>
<name>A0A5C4NAY2_9RHOB</name>
<dbReference type="EMBL" id="VDFV01000049">
    <property type="protein sequence ID" value="TNC63551.1"/>
    <property type="molecule type" value="Genomic_DNA"/>
</dbReference>
<reference evidence="2 3" key="1">
    <citation type="submission" date="2019-06" db="EMBL/GenBank/DDBJ databases">
        <authorList>
            <person name="Jiang L."/>
        </authorList>
    </citation>
    <scope>NUCLEOTIDE SEQUENCE [LARGE SCALE GENOMIC DNA]</scope>
    <source>
        <strain evidence="2 3">YIM 48858</strain>
    </source>
</reference>
<keyword evidence="1" id="KW-0812">Transmembrane</keyword>
<comment type="caution">
    <text evidence="2">The sequence shown here is derived from an EMBL/GenBank/DDBJ whole genome shotgun (WGS) entry which is preliminary data.</text>
</comment>
<evidence type="ECO:0000313" key="3">
    <source>
        <dbReference type="Proteomes" id="UP000305709"/>
    </source>
</evidence>
<dbReference type="InterPro" id="IPR021265">
    <property type="entry name" value="DUF2842"/>
</dbReference>
<organism evidence="2 3">
    <name type="scientific">Rubellimicrobium roseum</name>
    <dbReference type="NCBI Taxonomy" id="687525"/>
    <lineage>
        <taxon>Bacteria</taxon>
        <taxon>Pseudomonadati</taxon>
        <taxon>Pseudomonadota</taxon>
        <taxon>Alphaproteobacteria</taxon>
        <taxon>Rhodobacterales</taxon>
        <taxon>Roseobacteraceae</taxon>
        <taxon>Rubellimicrobium</taxon>
    </lineage>
</organism>
<accession>A0A5C4NAY2</accession>
<feature type="transmembrane region" description="Helical" evidence="1">
    <location>
        <begin position="43"/>
        <end position="61"/>
    </location>
</feature>
<proteinExistence type="predicted"/>
<evidence type="ECO:0000313" key="2">
    <source>
        <dbReference type="EMBL" id="TNC63551.1"/>
    </source>
</evidence>
<dbReference type="RefSeq" id="WP_139083352.1">
    <property type="nucleotide sequence ID" value="NZ_VDFV01000049.1"/>
</dbReference>
<dbReference type="Proteomes" id="UP000305709">
    <property type="component" value="Unassembled WGS sequence"/>
</dbReference>
<evidence type="ECO:0000256" key="1">
    <source>
        <dbReference type="SAM" id="Phobius"/>
    </source>
</evidence>
<gene>
    <name evidence="2" type="ORF">FHG71_19400</name>
</gene>
<sequence>MALSYRARRIWTYVILLVGLPVYVVLAVTLADWARERLGRPAWWLEFVIFVGLGLLWALPFRSVFRGVGREDPDKTPRS</sequence>
<dbReference type="OrthoDB" id="7510023at2"/>
<feature type="transmembrane region" description="Helical" evidence="1">
    <location>
        <begin position="12"/>
        <end position="31"/>
    </location>
</feature>
<dbReference type="AlphaFoldDB" id="A0A5C4NAY2"/>
<keyword evidence="3" id="KW-1185">Reference proteome</keyword>
<keyword evidence="1" id="KW-0472">Membrane</keyword>
<protein>
    <submittedName>
        <fullName evidence="2">DUF2842 domain-containing protein</fullName>
    </submittedName>
</protein>